<feature type="compositionally biased region" description="Basic and acidic residues" evidence="1">
    <location>
        <begin position="34"/>
        <end position="47"/>
    </location>
</feature>
<dbReference type="AlphaFoldDB" id="A0A1S3VPA8"/>
<proteinExistence type="predicted"/>
<feature type="compositionally biased region" description="Polar residues" evidence="1">
    <location>
        <begin position="22"/>
        <end position="33"/>
    </location>
</feature>
<keyword evidence="2" id="KW-1185">Reference proteome</keyword>
<evidence type="ECO:0000313" key="3">
    <source>
        <dbReference type="RefSeq" id="XP_014520228.1"/>
    </source>
</evidence>
<reference evidence="2" key="1">
    <citation type="journal article" date="2014" name="Nat. Commun.">
        <title>Genome sequence of mungbean and insights into evolution within Vigna species.</title>
        <authorList>
            <person name="Kang Y.J."/>
            <person name="Kim S.K."/>
            <person name="Kim M.Y."/>
            <person name="Lestari P."/>
            <person name="Kim K.H."/>
            <person name="Ha B.K."/>
            <person name="Jun T.H."/>
            <person name="Hwang W.J."/>
            <person name="Lee T."/>
            <person name="Lee J."/>
            <person name="Shim S."/>
            <person name="Yoon M.Y."/>
            <person name="Jang Y.E."/>
            <person name="Han K.S."/>
            <person name="Taeprayoon P."/>
            <person name="Yoon N."/>
            <person name="Somta P."/>
            <person name="Tanya P."/>
            <person name="Kim K.S."/>
            <person name="Gwag J.G."/>
            <person name="Moon J.K."/>
            <person name="Lee Y.H."/>
            <person name="Park B.S."/>
            <person name="Bombarely A."/>
            <person name="Doyle J.J."/>
            <person name="Jackson S.A."/>
            <person name="Schafleitner R."/>
            <person name="Srinives P."/>
            <person name="Varshney R.K."/>
            <person name="Lee S.H."/>
        </authorList>
    </citation>
    <scope>NUCLEOTIDE SEQUENCE [LARGE SCALE GENOMIC DNA]</scope>
    <source>
        <strain evidence="2">cv. VC1973A</strain>
    </source>
</reference>
<dbReference type="RefSeq" id="XP_014520228.1">
    <property type="nucleotide sequence ID" value="XM_014664742.2"/>
</dbReference>
<organism evidence="2 3">
    <name type="scientific">Vigna radiata var. radiata</name>
    <name type="common">Mung bean</name>
    <name type="synonym">Phaseolus aureus</name>
    <dbReference type="NCBI Taxonomy" id="3916"/>
    <lineage>
        <taxon>Eukaryota</taxon>
        <taxon>Viridiplantae</taxon>
        <taxon>Streptophyta</taxon>
        <taxon>Embryophyta</taxon>
        <taxon>Tracheophyta</taxon>
        <taxon>Spermatophyta</taxon>
        <taxon>Magnoliopsida</taxon>
        <taxon>eudicotyledons</taxon>
        <taxon>Gunneridae</taxon>
        <taxon>Pentapetalae</taxon>
        <taxon>rosids</taxon>
        <taxon>fabids</taxon>
        <taxon>Fabales</taxon>
        <taxon>Fabaceae</taxon>
        <taxon>Papilionoideae</taxon>
        <taxon>50 kb inversion clade</taxon>
        <taxon>NPAAA clade</taxon>
        <taxon>indigoferoid/millettioid clade</taxon>
        <taxon>Phaseoleae</taxon>
        <taxon>Vigna</taxon>
    </lineage>
</organism>
<dbReference type="Proteomes" id="UP000087766">
    <property type="component" value="Chromosome 11"/>
</dbReference>
<feature type="region of interest" description="Disordered" evidence="1">
    <location>
        <begin position="22"/>
        <end position="47"/>
    </location>
</feature>
<protein>
    <submittedName>
        <fullName evidence="3">Uncharacterized protein LOC106777200</fullName>
    </submittedName>
</protein>
<evidence type="ECO:0000256" key="1">
    <source>
        <dbReference type="SAM" id="MobiDB-lite"/>
    </source>
</evidence>
<name>A0A1S3VPA8_VIGRR</name>
<reference evidence="3" key="2">
    <citation type="submission" date="2025-08" db="UniProtKB">
        <authorList>
            <consortium name="RefSeq"/>
        </authorList>
    </citation>
    <scope>IDENTIFICATION</scope>
    <source>
        <tissue evidence="3">Leaf</tissue>
    </source>
</reference>
<dbReference type="KEGG" id="vra:106777200"/>
<dbReference type="GeneID" id="106777200"/>
<sequence length="82" mass="9102">MRGSVALVLSPKCRFWQKYSMNGSRGLSTTSIPKKQEENEASKTRRKLADPVVAYSKPPPFPPVIGPLVVVSLLESTDERDK</sequence>
<gene>
    <name evidence="3" type="primary">LOC106777200</name>
</gene>
<evidence type="ECO:0000313" key="2">
    <source>
        <dbReference type="Proteomes" id="UP000087766"/>
    </source>
</evidence>
<accession>A0A1S3VPA8</accession>
<dbReference type="OrthoDB" id="1933480at2759"/>